<feature type="compositionally biased region" description="Basic and acidic residues" evidence="1">
    <location>
        <begin position="306"/>
        <end position="315"/>
    </location>
</feature>
<organism evidence="2 3">
    <name type="scientific">Lachancea nothofagi CBS 11611</name>
    <dbReference type="NCBI Taxonomy" id="1266666"/>
    <lineage>
        <taxon>Eukaryota</taxon>
        <taxon>Fungi</taxon>
        <taxon>Dikarya</taxon>
        <taxon>Ascomycota</taxon>
        <taxon>Saccharomycotina</taxon>
        <taxon>Saccharomycetes</taxon>
        <taxon>Saccharomycetales</taxon>
        <taxon>Saccharomycetaceae</taxon>
        <taxon>Lachancea</taxon>
    </lineage>
</organism>
<dbReference type="Proteomes" id="UP000189911">
    <property type="component" value="Chromosome F"/>
</dbReference>
<evidence type="ECO:0000256" key="1">
    <source>
        <dbReference type="SAM" id="MobiDB-lite"/>
    </source>
</evidence>
<accession>A0A1G4K895</accession>
<sequence>MQEIYVPTGDDQCIRLTLVSIFQEIAQVQKYLGSIQETFSVELESCETITQNLKIRCVSHGSCRSCPLYILEFDQVSKNYALWKSAGKWALGTILACLFATRPGPKSKIKLNVAKLQTYLDSTKVSEKHDSEFLTQTLQKLNVDWHCVPFDFQVFLDLLDESIDREIRGKTGHNYLELVSPLQYKSLITMAVLRAKVTSSKQKLQNELQEYDSHMAKSQEGSEELHSSVDIKNQQLGSSDNSKFSETPQHSPSPIEDDYSLSSRQIMTNFQKHFKGLAETFETFDIEKCSPRGTRNWKVVKPPKSSKSDSKKVKA</sequence>
<feature type="region of interest" description="Disordered" evidence="1">
    <location>
        <begin position="292"/>
        <end position="315"/>
    </location>
</feature>
<keyword evidence="3" id="KW-1185">Reference proteome</keyword>
<dbReference type="OrthoDB" id="4070108at2759"/>
<feature type="region of interest" description="Disordered" evidence="1">
    <location>
        <begin position="235"/>
        <end position="258"/>
    </location>
</feature>
<dbReference type="EMBL" id="LT598452">
    <property type="protein sequence ID" value="SCV00226.1"/>
    <property type="molecule type" value="Genomic_DNA"/>
</dbReference>
<feature type="compositionally biased region" description="Polar residues" evidence="1">
    <location>
        <begin position="235"/>
        <end position="252"/>
    </location>
</feature>
<reference evidence="3" key="1">
    <citation type="submission" date="2016-03" db="EMBL/GenBank/DDBJ databases">
        <authorList>
            <person name="Devillers Hugo."/>
        </authorList>
    </citation>
    <scope>NUCLEOTIDE SEQUENCE [LARGE SCALE GENOMIC DNA]</scope>
</reference>
<proteinExistence type="predicted"/>
<dbReference type="AlphaFoldDB" id="A0A1G4K895"/>
<name>A0A1G4K895_9SACH</name>
<evidence type="ECO:0000313" key="3">
    <source>
        <dbReference type="Proteomes" id="UP000189911"/>
    </source>
</evidence>
<gene>
    <name evidence="2" type="ORF">LANO_0F05842G</name>
</gene>
<evidence type="ECO:0000313" key="2">
    <source>
        <dbReference type="EMBL" id="SCV00226.1"/>
    </source>
</evidence>
<protein>
    <submittedName>
        <fullName evidence="2">LANO_0F05842g1_1</fullName>
    </submittedName>
</protein>